<gene>
    <name evidence="2" type="ORF">C7460_13412</name>
</gene>
<dbReference type="SUPFAM" id="SSF81296">
    <property type="entry name" value="E set domains"/>
    <property type="match status" value="1"/>
</dbReference>
<dbReference type="AlphaFoldDB" id="A0A3D9KXU1"/>
<dbReference type="GO" id="GO:0030247">
    <property type="term" value="F:polysaccharide binding"/>
    <property type="evidence" value="ECO:0007669"/>
    <property type="project" value="InterPro"/>
</dbReference>
<dbReference type="InterPro" id="IPR040475">
    <property type="entry name" value="SGBP_B_XBD"/>
</dbReference>
<feature type="domain" description="Surface glycan-binding protein B xyloglucan binding" evidence="1">
    <location>
        <begin position="210"/>
        <end position="423"/>
    </location>
</feature>
<name>A0A3D9KXU1_MARFU</name>
<accession>A0A3D9KXU1</accession>
<dbReference type="InterPro" id="IPR013783">
    <property type="entry name" value="Ig-like_fold"/>
</dbReference>
<dbReference type="OrthoDB" id="660167at2"/>
<evidence type="ECO:0000313" key="2">
    <source>
        <dbReference type="EMBL" id="RED92019.1"/>
    </source>
</evidence>
<dbReference type="Proteomes" id="UP000256779">
    <property type="component" value="Unassembled WGS sequence"/>
</dbReference>
<dbReference type="RefSeq" id="WP_147303065.1">
    <property type="nucleotide sequence ID" value="NZ_QREG01000034.1"/>
</dbReference>
<dbReference type="Gene3D" id="2.60.40.10">
    <property type="entry name" value="Immunoglobulins"/>
    <property type="match status" value="2"/>
</dbReference>
<organism evidence="2 3">
    <name type="scientific">Marinoscillum furvescens DSM 4134</name>
    <dbReference type="NCBI Taxonomy" id="1122208"/>
    <lineage>
        <taxon>Bacteria</taxon>
        <taxon>Pseudomonadati</taxon>
        <taxon>Bacteroidota</taxon>
        <taxon>Cytophagia</taxon>
        <taxon>Cytophagales</taxon>
        <taxon>Reichenbachiellaceae</taxon>
        <taxon>Marinoscillum</taxon>
    </lineage>
</organism>
<dbReference type="EMBL" id="QREG01000034">
    <property type="protein sequence ID" value="RED92019.1"/>
    <property type="molecule type" value="Genomic_DNA"/>
</dbReference>
<sequence>MKLNNKLLLFGLLGSVCMLFTRCEEETLGDPEIEMVRAIAPELADQALNSVGLGETIVVKGSNLGAVTEVSINGLAVNVRSTFVTNTHMVITVPDETPNIATSPDISNMLVVKSGSGADSISITVLPPSPQVARISNEFANAGDEVTITGKFFFFVEDVVFPGGISSPAFVASSDGTTITATVPDGITEAGLVEVVTESGSGDSGPKQTFNDRSGVVLDWDDHTFWQNWGVNPGVTSGGFNGNYLNVQADGPITPASWWVGPTAFVVDGAQDADGLTPTGLSGPTSDYVLRMEVKVPEDKPWTSGWLELEIGADEYFGRWMPWTSPAPGTNNWHVPDPADVGTAAFHTSGKWMTIDYPMAWFAPKSGGNPDPAQAINNMSTLLTDEGKFEVRMVFQNPNEGENGGTEIAAGLDISYDNIRVVKVVE</sequence>
<comment type="caution">
    <text evidence="2">The sequence shown here is derived from an EMBL/GenBank/DDBJ whole genome shotgun (WGS) entry which is preliminary data.</text>
</comment>
<evidence type="ECO:0000313" key="3">
    <source>
        <dbReference type="Proteomes" id="UP000256779"/>
    </source>
</evidence>
<dbReference type="Pfam" id="PF18329">
    <property type="entry name" value="SGBP_B_XBD"/>
    <property type="match status" value="1"/>
</dbReference>
<keyword evidence="3" id="KW-1185">Reference proteome</keyword>
<reference evidence="2 3" key="1">
    <citation type="submission" date="2018-07" db="EMBL/GenBank/DDBJ databases">
        <title>Genomic Encyclopedia of Type Strains, Phase IV (KMG-IV): sequencing the most valuable type-strain genomes for metagenomic binning, comparative biology and taxonomic classification.</title>
        <authorList>
            <person name="Goeker M."/>
        </authorList>
    </citation>
    <scope>NUCLEOTIDE SEQUENCE [LARGE SCALE GENOMIC DNA]</scope>
    <source>
        <strain evidence="2 3">DSM 4134</strain>
    </source>
</reference>
<proteinExistence type="predicted"/>
<dbReference type="InterPro" id="IPR014756">
    <property type="entry name" value="Ig_E-set"/>
</dbReference>
<protein>
    <recommendedName>
        <fullName evidence="1">Surface glycan-binding protein B xyloglucan binding domain-containing protein</fullName>
    </recommendedName>
</protein>
<evidence type="ECO:0000259" key="1">
    <source>
        <dbReference type="Pfam" id="PF18329"/>
    </source>
</evidence>